<evidence type="ECO:0000256" key="3">
    <source>
        <dbReference type="ARBA" id="ARBA00023125"/>
    </source>
</evidence>
<keyword evidence="4" id="KW-0233">DNA recombination</keyword>
<dbReference type="InterPro" id="IPR011010">
    <property type="entry name" value="DNA_brk_join_enz"/>
</dbReference>
<dbReference type="Proteomes" id="UP000029448">
    <property type="component" value="Unassembled WGS sequence"/>
</dbReference>
<dbReference type="GO" id="GO:0003677">
    <property type="term" value="F:DNA binding"/>
    <property type="evidence" value="ECO:0007669"/>
    <property type="project" value="UniProtKB-UniRule"/>
</dbReference>
<evidence type="ECO:0000259" key="7">
    <source>
        <dbReference type="PROSITE" id="PS51900"/>
    </source>
</evidence>
<comment type="similarity">
    <text evidence="1">Belongs to the 'phage' integrase family.</text>
</comment>
<accession>A0A095AYU3</accession>
<dbReference type="InterPro" id="IPR002104">
    <property type="entry name" value="Integrase_catalytic"/>
</dbReference>
<dbReference type="SUPFAM" id="SSF56349">
    <property type="entry name" value="DNA breaking-rejoining enzymes"/>
    <property type="match status" value="1"/>
</dbReference>
<dbReference type="InterPro" id="IPR044068">
    <property type="entry name" value="CB"/>
</dbReference>
<dbReference type="Pfam" id="PF02899">
    <property type="entry name" value="Phage_int_SAM_1"/>
    <property type="match status" value="1"/>
</dbReference>
<dbReference type="PROSITE" id="PS51900">
    <property type="entry name" value="CB"/>
    <property type="match status" value="1"/>
</dbReference>
<keyword evidence="2" id="KW-0229">DNA integration</keyword>
<evidence type="ECO:0000256" key="4">
    <source>
        <dbReference type="ARBA" id="ARBA00023172"/>
    </source>
</evidence>
<dbReference type="InterPro" id="IPR004107">
    <property type="entry name" value="Integrase_SAM-like_N"/>
</dbReference>
<feature type="domain" description="Tyr recombinase" evidence="6">
    <location>
        <begin position="117"/>
        <end position="290"/>
    </location>
</feature>
<feature type="domain" description="Core-binding (CB)" evidence="7">
    <location>
        <begin position="21"/>
        <end position="95"/>
    </location>
</feature>
<dbReference type="RefSeq" id="WP_035381446.1">
    <property type="nucleotide sequence ID" value="NZ_JAUYUW010000001.1"/>
</dbReference>
<dbReference type="STRING" id="104102.AtDm6_2679"/>
<keyword evidence="9" id="KW-1185">Reference proteome</keyword>
<dbReference type="Pfam" id="PF00589">
    <property type="entry name" value="Phage_integrase"/>
    <property type="match status" value="1"/>
</dbReference>
<proteinExistence type="inferred from homology"/>
<evidence type="ECO:0000256" key="2">
    <source>
        <dbReference type="ARBA" id="ARBA00022908"/>
    </source>
</evidence>
<protein>
    <submittedName>
        <fullName evidence="8">Putative site-specific recombinase, integrase/recombinase RipX (XerC)</fullName>
    </submittedName>
</protein>
<dbReference type="GO" id="GO:0015074">
    <property type="term" value="P:DNA integration"/>
    <property type="evidence" value="ECO:0007669"/>
    <property type="project" value="UniProtKB-KW"/>
</dbReference>
<dbReference type="PANTHER" id="PTHR30349:SF41">
    <property type="entry name" value="INTEGRASE_RECOMBINASE PROTEIN MJ0367-RELATED"/>
    <property type="match status" value="1"/>
</dbReference>
<comment type="caution">
    <text evidence="8">The sequence shown here is derived from an EMBL/GenBank/DDBJ whole genome shotgun (WGS) entry which is preliminary data.</text>
</comment>
<organism evidence="8 9">
    <name type="scientific">Acetobacter tropicalis</name>
    <dbReference type="NCBI Taxonomy" id="104102"/>
    <lineage>
        <taxon>Bacteria</taxon>
        <taxon>Pseudomonadati</taxon>
        <taxon>Pseudomonadota</taxon>
        <taxon>Alphaproteobacteria</taxon>
        <taxon>Acetobacterales</taxon>
        <taxon>Acetobacteraceae</taxon>
        <taxon>Acetobacter</taxon>
    </lineage>
</organism>
<evidence type="ECO:0000313" key="9">
    <source>
        <dbReference type="Proteomes" id="UP000029448"/>
    </source>
</evidence>
<dbReference type="PROSITE" id="PS51898">
    <property type="entry name" value="TYR_RECOMBINASE"/>
    <property type="match status" value="1"/>
</dbReference>
<evidence type="ECO:0000313" key="8">
    <source>
        <dbReference type="EMBL" id="KGB21913.1"/>
    </source>
</evidence>
<reference evidence="8 9" key="1">
    <citation type="submission" date="2014-06" db="EMBL/GenBank/DDBJ databases">
        <title>Functional and comparative genomic analyses of the Drosophila gut microbiota identify candidate symbiosis factors.</title>
        <authorList>
            <person name="Newell P.D."/>
            <person name="Chaston J.M."/>
            <person name="Douglas A.E."/>
        </authorList>
    </citation>
    <scope>NUCLEOTIDE SEQUENCE [LARGE SCALE GENOMIC DNA]</scope>
    <source>
        <strain evidence="8 9">DmCS_006</strain>
    </source>
</reference>
<dbReference type="EMBL" id="JOKM01000093">
    <property type="protein sequence ID" value="KGB21913.1"/>
    <property type="molecule type" value="Genomic_DNA"/>
</dbReference>
<evidence type="ECO:0000256" key="5">
    <source>
        <dbReference type="PROSITE-ProRule" id="PRU01248"/>
    </source>
</evidence>
<name>A0A095AYU3_9PROT</name>
<gene>
    <name evidence="8" type="ORF">AtDm6_2679</name>
</gene>
<dbReference type="PATRIC" id="fig|104102.7.peg.2644"/>
<keyword evidence="3 5" id="KW-0238">DNA-binding</keyword>
<dbReference type="AlphaFoldDB" id="A0A095AYU3"/>
<sequence>MVSGDQPRSAAPAAPDDGLNRADIPLVKTWLHNRSSHTVRAYRADVAEFARFVAKPMADVALEDLQAWHDSMSDASDSTRRRKLSAVKSLLTYGHKLDFLPHDAGMAFRLERGRDSLNERILTRPQVLAMIAGEADPRRHGLLALLYGTGVRLSEACTLRWRDMTRRQSGGIATVFGKGGKTRHVQVAASLWKELVALRVDDGPDAPVVPGHDGGPLHIRAAHRVVKRAAKRAGLAPDASAHWLRHAFASHQLDAGQNVHWVQAQLGHSSLATTTRYSHASADTVGADLLA</sequence>
<evidence type="ECO:0000259" key="6">
    <source>
        <dbReference type="PROSITE" id="PS51898"/>
    </source>
</evidence>
<dbReference type="PANTHER" id="PTHR30349">
    <property type="entry name" value="PHAGE INTEGRASE-RELATED"/>
    <property type="match status" value="1"/>
</dbReference>
<dbReference type="Gene3D" id="1.10.443.10">
    <property type="entry name" value="Intergrase catalytic core"/>
    <property type="match status" value="1"/>
</dbReference>
<dbReference type="InterPro" id="IPR013762">
    <property type="entry name" value="Integrase-like_cat_sf"/>
</dbReference>
<dbReference type="Gene3D" id="1.10.150.130">
    <property type="match status" value="1"/>
</dbReference>
<dbReference type="InterPro" id="IPR050090">
    <property type="entry name" value="Tyrosine_recombinase_XerCD"/>
</dbReference>
<dbReference type="InterPro" id="IPR010998">
    <property type="entry name" value="Integrase_recombinase_N"/>
</dbReference>
<evidence type="ECO:0000256" key="1">
    <source>
        <dbReference type="ARBA" id="ARBA00008857"/>
    </source>
</evidence>
<dbReference type="GO" id="GO:0006310">
    <property type="term" value="P:DNA recombination"/>
    <property type="evidence" value="ECO:0007669"/>
    <property type="project" value="UniProtKB-KW"/>
</dbReference>
<dbReference type="GeneID" id="89479938"/>